<dbReference type="EMBL" id="CP029543">
    <property type="protein sequence ID" value="AWV47475.1"/>
    <property type="molecule type" value="Genomic_DNA"/>
</dbReference>
<accession>A0AAD0KR40</accession>
<reference evidence="1 2" key="1">
    <citation type="submission" date="2018-05" db="EMBL/GenBank/DDBJ databases">
        <title>Evolution of small genomes with special reference to Mycobacterium leprae.</title>
        <authorList>
            <person name="Mohanty P.S."/>
            <person name="Bansal A.K."/>
            <person name="Gupta U.D."/>
            <person name="Naaz F."/>
            <person name="Dwivedi V.D."/>
            <person name="Singh H."/>
            <person name="Gupta G."/>
            <person name="Sharma S."/>
            <person name="Arora M."/>
        </authorList>
    </citation>
    <scope>NUCLEOTIDE SEQUENCE [LARGE SCALE GENOMIC DNA]</scope>
    <source>
        <strain evidence="1 2">MRHRU-235-G</strain>
    </source>
</reference>
<evidence type="ECO:0000313" key="1">
    <source>
        <dbReference type="EMBL" id="AWV47475.1"/>
    </source>
</evidence>
<sequence>MAQFIHSVGEQGFRLLDVGEMLVVDLNVRALLVVCFLSTFPSAELAVAWCQGDHNFRLEA</sequence>
<organism evidence="1 2">
    <name type="scientific">Mycobacterium leprae</name>
    <dbReference type="NCBI Taxonomy" id="1769"/>
    <lineage>
        <taxon>Bacteria</taxon>
        <taxon>Bacillati</taxon>
        <taxon>Actinomycetota</taxon>
        <taxon>Actinomycetes</taxon>
        <taxon>Mycobacteriales</taxon>
        <taxon>Mycobacteriaceae</taxon>
        <taxon>Mycobacterium</taxon>
    </lineage>
</organism>
<gene>
    <name evidence="1" type="ORF">DIJ64_03330</name>
</gene>
<protein>
    <submittedName>
        <fullName evidence="1">Uncharacterized protein</fullName>
    </submittedName>
</protein>
<name>A0AAD0KR40_MYCLR</name>
<proteinExistence type="predicted"/>
<dbReference type="Proteomes" id="UP000249682">
    <property type="component" value="Chromosome"/>
</dbReference>
<evidence type="ECO:0000313" key="2">
    <source>
        <dbReference type="Proteomes" id="UP000249682"/>
    </source>
</evidence>
<dbReference type="AlphaFoldDB" id="A0AAD0KR40"/>